<name>A0A561E3U7_9MICO</name>
<comment type="caution">
    <text evidence="1">The sequence shown here is derived from an EMBL/GenBank/DDBJ whole genome shotgun (WGS) entry which is preliminary data.</text>
</comment>
<gene>
    <name evidence="1" type="ORF">BKA23_2642</name>
</gene>
<dbReference type="AlphaFoldDB" id="A0A561E3U7"/>
<sequence>MRFVTLAERPDLVPAMWQMGNNWPTFMQQDRVGRDAFGQLPAVFPEWQQLLLDDDRIVGRVNAIPFSWVGTDDDLPDDGWAGVIQRGFAARREGVPPTAISLLEARLVPALLGAGHARTMLEEMGSRVIAAGMRDLFGPVRPTGKHREPHRAMDDYARATRADGLPVDPWLRSHVRMGGRIVKVAPTSMAIAGSLSEWRDWTGLAFDASGPTVVPFACNPIHVDLEQDHAVYVEPNVWVHHDLRGR</sequence>
<dbReference type="RefSeq" id="WP_145229144.1">
    <property type="nucleotide sequence ID" value="NZ_VIVQ01000002.1"/>
</dbReference>
<evidence type="ECO:0000313" key="1">
    <source>
        <dbReference type="EMBL" id="TWE10287.1"/>
    </source>
</evidence>
<dbReference type="OrthoDB" id="342444at2"/>
<evidence type="ECO:0008006" key="3">
    <source>
        <dbReference type="Google" id="ProtNLM"/>
    </source>
</evidence>
<protein>
    <recommendedName>
        <fullName evidence="3">N-acetyltransferase</fullName>
    </recommendedName>
</protein>
<accession>A0A561E3U7</accession>
<dbReference type="Gene3D" id="3.40.630.30">
    <property type="match status" value="1"/>
</dbReference>
<dbReference type="EMBL" id="VIVQ01000002">
    <property type="protein sequence ID" value="TWE10287.1"/>
    <property type="molecule type" value="Genomic_DNA"/>
</dbReference>
<proteinExistence type="predicted"/>
<dbReference type="Proteomes" id="UP000318297">
    <property type="component" value="Unassembled WGS sequence"/>
</dbReference>
<evidence type="ECO:0000313" key="2">
    <source>
        <dbReference type="Proteomes" id="UP000318297"/>
    </source>
</evidence>
<keyword evidence="2" id="KW-1185">Reference proteome</keyword>
<organism evidence="1 2">
    <name type="scientific">Rudaeicoccus suwonensis</name>
    <dbReference type="NCBI Taxonomy" id="657409"/>
    <lineage>
        <taxon>Bacteria</taxon>
        <taxon>Bacillati</taxon>
        <taxon>Actinomycetota</taxon>
        <taxon>Actinomycetes</taxon>
        <taxon>Micrococcales</taxon>
        <taxon>Dermacoccaceae</taxon>
        <taxon>Rudaeicoccus</taxon>
    </lineage>
</organism>
<reference evidence="1 2" key="1">
    <citation type="submission" date="2019-06" db="EMBL/GenBank/DDBJ databases">
        <title>Sequencing the genomes of 1000 actinobacteria strains.</title>
        <authorList>
            <person name="Klenk H.-P."/>
        </authorList>
    </citation>
    <scope>NUCLEOTIDE SEQUENCE [LARGE SCALE GENOMIC DNA]</scope>
    <source>
        <strain evidence="1 2">DSM 19560</strain>
    </source>
</reference>